<dbReference type="PROSITE" id="PS01124">
    <property type="entry name" value="HTH_ARAC_FAMILY_2"/>
    <property type="match status" value="1"/>
</dbReference>
<keyword evidence="6" id="KW-1185">Reference proteome</keyword>
<dbReference type="RefSeq" id="WP_124997718.1">
    <property type="nucleotide sequence ID" value="NZ_BHYK01000002.1"/>
</dbReference>
<dbReference type="GO" id="GO:0043565">
    <property type="term" value="F:sequence-specific DNA binding"/>
    <property type="evidence" value="ECO:0007669"/>
    <property type="project" value="InterPro"/>
</dbReference>
<organism evidence="5 6">
    <name type="scientific">Clostridium tagluense</name>
    <dbReference type="NCBI Taxonomy" id="360422"/>
    <lineage>
        <taxon>Bacteria</taxon>
        <taxon>Bacillati</taxon>
        <taxon>Bacillota</taxon>
        <taxon>Clostridia</taxon>
        <taxon>Eubacteriales</taxon>
        <taxon>Clostridiaceae</taxon>
        <taxon>Clostridium</taxon>
    </lineage>
</organism>
<dbReference type="PANTHER" id="PTHR43280:SF2">
    <property type="entry name" value="HTH-TYPE TRANSCRIPTIONAL REGULATOR EXSA"/>
    <property type="match status" value="1"/>
</dbReference>
<evidence type="ECO:0000256" key="3">
    <source>
        <dbReference type="ARBA" id="ARBA00023163"/>
    </source>
</evidence>
<dbReference type="Pfam" id="PF12833">
    <property type="entry name" value="HTH_18"/>
    <property type="match status" value="1"/>
</dbReference>
<dbReference type="InterPro" id="IPR020449">
    <property type="entry name" value="Tscrpt_reg_AraC-type_HTH"/>
</dbReference>
<keyword evidence="1" id="KW-0805">Transcription regulation</keyword>
<dbReference type="PROSITE" id="PS00041">
    <property type="entry name" value="HTH_ARAC_FAMILY_1"/>
    <property type="match status" value="1"/>
</dbReference>
<name>A0A401UH18_9CLOT</name>
<keyword evidence="2" id="KW-0238">DNA-binding</keyword>
<comment type="caution">
    <text evidence="5">The sequence shown here is derived from an EMBL/GenBank/DDBJ whole genome shotgun (WGS) entry which is preliminary data.</text>
</comment>
<dbReference type="AlphaFoldDB" id="A0A401UH18"/>
<evidence type="ECO:0000256" key="2">
    <source>
        <dbReference type="ARBA" id="ARBA00023125"/>
    </source>
</evidence>
<dbReference type="Gene3D" id="1.10.10.60">
    <property type="entry name" value="Homeodomain-like"/>
    <property type="match status" value="2"/>
</dbReference>
<evidence type="ECO:0000259" key="4">
    <source>
        <dbReference type="PROSITE" id="PS01124"/>
    </source>
</evidence>
<protein>
    <submittedName>
        <fullName evidence="5">HTH-type transcriptional activator RhaS</fullName>
    </submittedName>
</protein>
<reference evidence="5 6" key="1">
    <citation type="submission" date="2018-11" db="EMBL/GenBank/DDBJ databases">
        <title>Genome sequencing and assembly of Clostridium tagluense strain A121.</title>
        <authorList>
            <person name="Murakami T."/>
            <person name="Segawa T."/>
            <person name="Shcherbakova V.A."/>
            <person name="Mori H."/>
            <person name="Yoshimura Y."/>
        </authorList>
    </citation>
    <scope>NUCLEOTIDE SEQUENCE [LARGE SCALE GENOMIC DNA]</scope>
    <source>
        <strain evidence="5 6">A121</strain>
    </source>
</reference>
<dbReference type="PRINTS" id="PR00032">
    <property type="entry name" value="HTHARAC"/>
</dbReference>
<sequence length="296" mass="34771">MELFTIDESREIKLPVYIETKEPFSSENYFMFRLILVEKGGGIVSVNENTIVFTAPTIFCLNANDRINLDKCSNLSARAIYFSPTLVNNVLTLEKMNNLEADISESEYRDYCSMLPFVYREELSFGQFEVGPATANRIAKLFDSLEAELTLLNNNFWRCRSRSFFLEILFLIQYIYTDMENTTKFEMIKCSDEINEIILYLHTHYERKISIEELTEEFHINRTTLTDRFTRSTGMSVMGYLIRLRVKMAAIMLRDTMLSVSEIAYRVGFNDITHFGRMFRKHMGYSASEYRKKKME</sequence>
<dbReference type="Proteomes" id="UP000287872">
    <property type="component" value="Unassembled WGS sequence"/>
</dbReference>
<dbReference type="SMART" id="SM00342">
    <property type="entry name" value="HTH_ARAC"/>
    <property type="match status" value="1"/>
</dbReference>
<evidence type="ECO:0000313" key="5">
    <source>
        <dbReference type="EMBL" id="GCD08857.1"/>
    </source>
</evidence>
<keyword evidence="3" id="KW-0804">Transcription</keyword>
<dbReference type="GO" id="GO:0003700">
    <property type="term" value="F:DNA-binding transcription factor activity"/>
    <property type="evidence" value="ECO:0007669"/>
    <property type="project" value="InterPro"/>
</dbReference>
<dbReference type="PANTHER" id="PTHR43280">
    <property type="entry name" value="ARAC-FAMILY TRANSCRIPTIONAL REGULATOR"/>
    <property type="match status" value="1"/>
</dbReference>
<proteinExistence type="predicted"/>
<feature type="domain" description="HTH araC/xylS-type" evidence="4">
    <location>
        <begin position="195"/>
        <end position="293"/>
    </location>
</feature>
<dbReference type="EMBL" id="BHYK01000002">
    <property type="protein sequence ID" value="GCD08857.1"/>
    <property type="molecule type" value="Genomic_DNA"/>
</dbReference>
<gene>
    <name evidence="5" type="primary">rhaS</name>
    <name evidence="5" type="ORF">Ctaglu_04800</name>
</gene>
<dbReference type="OrthoDB" id="1975037at2"/>
<dbReference type="InterPro" id="IPR009057">
    <property type="entry name" value="Homeodomain-like_sf"/>
</dbReference>
<evidence type="ECO:0000313" key="6">
    <source>
        <dbReference type="Proteomes" id="UP000287872"/>
    </source>
</evidence>
<evidence type="ECO:0000256" key="1">
    <source>
        <dbReference type="ARBA" id="ARBA00023015"/>
    </source>
</evidence>
<accession>A0A401UH18</accession>
<dbReference type="SUPFAM" id="SSF46689">
    <property type="entry name" value="Homeodomain-like"/>
    <property type="match status" value="2"/>
</dbReference>
<dbReference type="InterPro" id="IPR018060">
    <property type="entry name" value="HTH_AraC"/>
</dbReference>
<dbReference type="InterPro" id="IPR018062">
    <property type="entry name" value="HTH_AraC-typ_CS"/>
</dbReference>